<evidence type="ECO:0008006" key="6">
    <source>
        <dbReference type="Google" id="ProtNLM"/>
    </source>
</evidence>
<dbReference type="SUPFAM" id="SSF52087">
    <property type="entry name" value="CRAL/TRIO domain"/>
    <property type="match status" value="1"/>
</dbReference>
<dbReference type="InterPro" id="IPR009038">
    <property type="entry name" value="GOLD_dom"/>
</dbReference>
<dbReference type="SMART" id="SM01100">
    <property type="entry name" value="CRAL_TRIO_N"/>
    <property type="match status" value="1"/>
</dbReference>
<dbReference type="PRINTS" id="PR00180">
    <property type="entry name" value="CRETINALDHBP"/>
</dbReference>
<dbReference type="EnsemblMetazoa" id="XM_038203488.1">
    <property type="protein sequence ID" value="XP_038059416.1"/>
    <property type="gene ID" value="LOC119730520"/>
</dbReference>
<dbReference type="SUPFAM" id="SSF46938">
    <property type="entry name" value="CRAL/TRIO N-terminal domain"/>
    <property type="match status" value="1"/>
</dbReference>
<evidence type="ECO:0000313" key="5">
    <source>
        <dbReference type="Proteomes" id="UP000887568"/>
    </source>
</evidence>
<dbReference type="InterPro" id="IPR051064">
    <property type="entry name" value="SEC14/CRAL-TRIO_domain"/>
</dbReference>
<evidence type="ECO:0000313" key="4">
    <source>
        <dbReference type="EnsemblMetazoa" id="XP_038059416.1"/>
    </source>
</evidence>
<dbReference type="SMART" id="SM00516">
    <property type="entry name" value="SEC14"/>
    <property type="match status" value="1"/>
</dbReference>
<dbReference type="OMA" id="CEKAGRY"/>
<reference evidence="4" key="1">
    <citation type="submission" date="2022-11" db="UniProtKB">
        <authorList>
            <consortium name="EnsemblMetazoa"/>
        </authorList>
    </citation>
    <scope>IDENTIFICATION</scope>
</reference>
<dbReference type="Gene3D" id="2.60.120.680">
    <property type="entry name" value="GOLD domain"/>
    <property type="match status" value="1"/>
</dbReference>
<dbReference type="GO" id="GO:0005737">
    <property type="term" value="C:cytoplasm"/>
    <property type="evidence" value="ECO:0007669"/>
    <property type="project" value="TreeGrafter"/>
</dbReference>
<evidence type="ECO:0000259" key="3">
    <source>
        <dbReference type="PROSITE" id="PS50866"/>
    </source>
</evidence>
<feature type="domain" description="GOLD" evidence="3">
    <location>
        <begin position="256"/>
        <end position="417"/>
    </location>
</feature>
<proteinExistence type="predicted"/>
<dbReference type="AlphaFoldDB" id="A0A914A7L3"/>
<dbReference type="CDD" id="cd00170">
    <property type="entry name" value="SEC14"/>
    <property type="match status" value="1"/>
</dbReference>
<feature type="domain" description="CRAL-TRIO" evidence="2">
    <location>
        <begin position="75"/>
        <end position="248"/>
    </location>
</feature>
<dbReference type="RefSeq" id="XP_038059416.1">
    <property type="nucleotide sequence ID" value="XM_038203488.1"/>
</dbReference>
<evidence type="ECO:0000259" key="2">
    <source>
        <dbReference type="PROSITE" id="PS50191"/>
    </source>
</evidence>
<accession>A0A914A7L3</accession>
<dbReference type="OrthoDB" id="1434354at2759"/>
<dbReference type="Proteomes" id="UP000887568">
    <property type="component" value="Unplaced"/>
</dbReference>
<evidence type="ECO:0000256" key="1">
    <source>
        <dbReference type="SAM" id="MobiDB-lite"/>
    </source>
</evidence>
<dbReference type="InterPro" id="IPR036598">
    <property type="entry name" value="GOLD_dom_sf"/>
</dbReference>
<feature type="region of interest" description="Disordered" evidence="1">
    <location>
        <begin position="327"/>
        <end position="362"/>
    </location>
</feature>
<dbReference type="GeneID" id="119730520"/>
<name>A0A914A7L3_PATMI</name>
<dbReference type="Gene3D" id="3.40.525.10">
    <property type="entry name" value="CRAL-TRIO lipid binding domain"/>
    <property type="match status" value="1"/>
</dbReference>
<dbReference type="Pfam" id="PF13897">
    <property type="entry name" value="GOLD_2"/>
    <property type="match status" value="1"/>
</dbReference>
<dbReference type="InterPro" id="IPR036865">
    <property type="entry name" value="CRAL-TRIO_dom_sf"/>
</dbReference>
<dbReference type="InterPro" id="IPR011074">
    <property type="entry name" value="CRAL/TRIO_N_dom"/>
</dbReference>
<dbReference type="Pfam" id="PF03765">
    <property type="entry name" value="CRAL_TRIO_N"/>
    <property type="match status" value="1"/>
</dbReference>
<sequence>MNGLRPQLTAEQLHKLHQFRSAVSDTLKPEHDDHYLLRWLRARKFDLKKSEKMLRDHVEFRKRWDVDYIANQWTPPEVLDKFFVGGLFGEARDGSPVWFDPYGHIDTKGIVMSVGKQDFLRFKILACERIQKALKEQSKKHGRRIEMYTLVFDLDKVNFSHLWRPFVNLYNEVIKIWEANYPESLKVVLVINTPKMFSVGFNLIKPFLSEETAAKAVIVDSHYHEALFSMISKENVPVHYGGTAVDCNNDPKCQEKICFGGKVPKSYYLSDQFNMDAMSQLWVSSGSVWDLKYEVTQPGSVLKWEFKTEKCNICYGVFLQGSASSKRDSHRIGHSKTRNHSSSSSSSAASSTSTSSSSTPKEGCYDLIEMKPLEKVHSEMVPEAGGLRCEEPGTYILRFDNTYSWLRGKRIFYSVEVMPPADEITINNQYTT</sequence>
<dbReference type="Pfam" id="PF00650">
    <property type="entry name" value="CRAL_TRIO"/>
    <property type="match status" value="1"/>
</dbReference>
<protein>
    <recommendedName>
        <fullName evidence="6">SEC14-like protein 2</fullName>
    </recommendedName>
</protein>
<keyword evidence="5" id="KW-1185">Reference proteome</keyword>
<dbReference type="PANTHER" id="PTHR23324">
    <property type="entry name" value="SEC14 RELATED PROTEIN"/>
    <property type="match status" value="1"/>
</dbReference>
<feature type="compositionally biased region" description="Low complexity" evidence="1">
    <location>
        <begin position="341"/>
        <end position="359"/>
    </location>
</feature>
<dbReference type="InterPro" id="IPR001251">
    <property type="entry name" value="CRAL-TRIO_dom"/>
</dbReference>
<organism evidence="4 5">
    <name type="scientific">Patiria miniata</name>
    <name type="common">Bat star</name>
    <name type="synonym">Asterina miniata</name>
    <dbReference type="NCBI Taxonomy" id="46514"/>
    <lineage>
        <taxon>Eukaryota</taxon>
        <taxon>Metazoa</taxon>
        <taxon>Echinodermata</taxon>
        <taxon>Eleutherozoa</taxon>
        <taxon>Asterozoa</taxon>
        <taxon>Asteroidea</taxon>
        <taxon>Valvatacea</taxon>
        <taxon>Valvatida</taxon>
        <taxon>Asterinidae</taxon>
        <taxon>Patiria</taxon>
    </lineage>
</organism>
<dbReference type="PROSITE" id="PS50866">
    <property type="entry name" value="GOLD"/>
    <property type="match status" value="1"/>
</dbReference>
<dbReference type="PROSITE" id="PS50191">
    <property type="entry name" value="CRAL_TRIO"/>
    <property type="match status" value="1"/>
</dbReference>
<dbReference type="SUPFAM" id="SSF101576">
    <property type="entry name" value="Supernatant protein factor (SPF), C-terminal domain"/>
    <property type="match status" value="1"/>
</dbReference>
<dbReference type="PANTHER" id="PTHR23324:SF83">
    <property type="entry name" value="SEC14-LIKE PROTEIN 2"/>
    <property type="match status" value="1"/>
</dbReference>
<dbReference type="InterPro" id="IPR036273">
    <property type="entry name" value="CRAL/TRIO_N_dom_sf"/>
</dbReference>